<dbReference type="EMBL" id="ML976661">
    <property type="protein sequence ID" value="KAF1978169.1"/>
    <property type="molecule type" value="Genomic_DNA"/>
</dbReference>
<evidence type="ECO:0000313" key="5">
    <source>
        <dbReference type="EMBL" id="KAF1978169.1"/>
    </source>
</evidence>
<name>A0A6A5VNT8_9PLEO</name>
<dbReference type="GO" id="GO:0016491">
    <property type="term" value="F:oxidoreductase activity"/>
    <property type="evidence" value="ECO:0007669"/>
    <property type="project" value="UniProtKB-KW"/>
</dbReference>
<dbReference type="Gene3D" id="3.40.50.720">
    <property type="entry name" value="NAD(P)-binding Rossmann-like Domain"/>
    <property type="match status" value="1"/>
</dbReference>
<dbReference type="Proteomes" id="UP000800036">
    <property type="component" value="Unassembled WGS sequence"/>
</dbReference>
<keyword evidence="2" id="KW-0521">NADP</keyword>
<evidence type="ECO:0000256" key="3">
    <source>
        <dbReference type="ARBA" id="ARBA00023002"/>
    </source>
</evidence>
<dbReference type="InterPro" id="IPR036291">
    <property type="entry name" value="NAD(P)-bd_dom_sf"/>
</dbReference>
<reference evidence="5" key="1">
    <citation type="journal article" date="2020" name="Stud. Mycol.">
        <title>101 Dothideomycetes genomes: a test case for predicting lifestyles and emergence of pathogens.</title>
        <authorList>
            <person name="Haridas S."/>
            <person name="Albert R."/>
            <person name="Binder M."/>
            <person name="Bloem J."/>
            <person name="Labutti K."/>
            <person name="Salamov A."/>
            <person name="Andreopoulos B."/>
            <person name="Baker S."/>
            <person name="Barry K."/>
            <person name="Bills G."/>
            <person name="Bluhm B."/>
            <person name="Cannon C."/>
            <person name="Castanera R."/>
            <person name="Culley D."/>
            <person name="Daum C."/>
            <person name="Ezra D."/>
            <person name="Gonzalez J."/>
            <person name="Henrissat B."/>
            <person name="Kuo A."/>
            <person name="Liang C."/>
            <person name="Lipzen A."/>
            <person name="Lutzoni F."/>
            <person name="Magnuson J."/>
            <person name="Mondo S."/>
            <person name="Nolan M."/>
            <person name="Ohm R."/>
            <person name="Pangilinan J."/>
            <person name="Park H.-J."/>
            <person name="Ramirez L."/>
            <person name="Alfaro M."/>
            <person name="Sun H."/>
            <person name="Tritt A."/>
            <person name="Yoshinaga Y."/>
            <person name="Zwiers L.-H."/>
            <person name="Turgeon B."/>
            <person name="Goodwin S."/>
            <person name="Spatafora J."/>
            <person name="Crous P."/>
            <person name="Grigoriev I."/>
        </authorList>
    </citation>
    <scope>NUCLEOTIDE SEQUENCE</scope>
    <source>
        <strain evidence="5">CBS 107.79</strain>
    </source>
</reference>
<protein>
    <recommendedName>
        <fullName evidence="4">NAD(P)-binding domain-containing protein</fullName>
    </recommendedName>
</protein>
<keyword evidence="6" id="KW-1185">Reference proteome</keyword>
<accession>A0A6A5VNT8</accession>
<evidence type="ECO:0000313" key="6">
    <source>
        <dbReference type="Proteomes" id="UP000800036"/>
    </source>
</evidence>
<dbReference type="InterPro" id="IPR051609">
    <property type="entry name" value="NmrA/Isoflavone_reductase-like"/>
</dbReference>
<organism evidence="5 6">
    <name type="scientific">Bimuria novae-zelandiae CBS 107.79</name>
    <dbReference type="NCBI Taxonomy" id="1447943"/>
    <lineage>
        <taxon>Eukaryota</taxon>
        <taxon>Fungi</taxon>
        <taxon>Dikarya</taxon>
        <taxon>Ascomycota</taxon>
        <taxon>Pezizomycotina</taxon>
        <taxon>Dothideomycetes</taxon>
        <taxon>Pleosporomycetidae</taxon>
        <taxon>Pleosporales</taxon>
        <taxon>Massarineae</taxon>
        <taxon>Didymosphaeriaceae</taxon>
        <taxon>Bimuria</taxon>
    </lineage>
</organism>
<dbReference type="InterPro" id="IPR016040">
    <property type="entry name" value="NAD(P)-bd_dom"/>
</dbReference>
<dbReference type="Pfam" id="PF13460">
    <property type="entry name" value="NAD_binding_10"/>
    <property type="match status" value="1"/>
</dbReference>
<feature type="domain" description="NAD(P)-binding" evidence="4">
    <location>
        <begin position="4"/>
        <end position="80"/>
    </location>
</feature>
<dbReference type="OrthoDB" id="9984533at2759"/>
<comment type="similarity">
    <text evidence="1">Belongs to the NmrA-type oxidoreductase family. Isoflavone reductase subfamily.</text>
</comment>
<sequence>MTRPDSTSKFPDGVPVVKADYSDVSSLKAAMTGQDVVIAMATPRASGGQHLFIDAAIVADLTRAGALGNRGIADSRPHGLLNDKIELPKDDLDQILRAALREGPKGFQFPIDPPMPAQ</sequence>
<dbReference type="PANTHER" id="PTHR47706:SF9">
    <property type="entry name" value="NMRA-LIKE DOMAIN-CONTAINING PROTEIN-RELATED"/>
    <property type="match status" value="1"/>
</dbReference>
<dbReference type="AlphaFoldDB" id="A0A6A5VNT8"/>
<gene>
    <name evidence="5" type="ORF">BU23DRAFT_564429</name>
</gene>
<proteinExistence type="inferred from homology"/>
<evidence type="ECO:0000256" key="1">
    <source>
        <dbReference type="ARBA" id="ARBA00005725"/>
    </source>
</evidence>
<evidence type="ECO:0000256" key="2">
    <source>
        <dbReference type="ARBA" id="ARBA00022857"/>
    </source>
</evidence>
<dbReference type="PANTHER" id="PTHR47706">
    <property type="entry name" value="NMRA-LIKE FAMILY PROTEIN"/>
    <property type="match status" value="1"/>
</dbReference>
<dbReference type="SUPFAM" id="SSF51735">
    <property type="entry name" value="NAD(P)-binding Rossmann-fold domains"/>
    <property type="match status" value="1"/>
</dbReference>
<evidence type="ECO:0000259" key="4">
    <source>
        <dbReference type="Pfam" id="PF13460"/>
    </source>
</evidence>
<keyword evidence="3" id="KW-0560">Oxidoreductase</keyword>